<proteinExistence type="predicted"/>
<dbReference type="InterPro" id="IPR011009">
    <property type="entry name" value="Kinase-like_dom_sf"/>
</dbReference>
<dbReference type="PANTHER" id="PTHR37171:SF1">
    <property type="entry name" value="SERINE_THREONINE-PROTEIN KINASE YRZF-RELATED"/>
    <property type="match status" value="1"/>
</dbReference>
<dbReference type="SMART" id="SM00220">
    <property type="entry name" value="S_TKc"/>
    <property type="match status" value="1"/>
</dbReference>
<dbReference type="PROSITE" id="PS50011">
    <property type="entry name" value="PROTEIN_KINASE_DOM"/>
    <property type="match status" value="1"/>
</dbReference>
<feature type="domain" description="Protein kinase" evidence="2">
    <location>
        <begin position="505"/>
        <end position="714"/>
    </location>
</feature>
<dbReference type="GO" id="GO:0005524">
    <property type="term" value="F:ATP binding"/>
    <property type="evidence" value="ECO:0007669"/>
    <property type="project" value="InterPro"/>
</dbReference>
<feature type="region of interest" description="Disordered" evidence="1">
    <location>
        <begin position="675"/>
        <end position="714"/>
    </location>
</feature>
<dbReference type="Gene3D" id="1.10.510.10">
    <property type="entry name" value="Transferase(Phosphotransferase) domain 1"/>
    <property type="match status" value="1"/>
</dbReference>
<dbReference type="Pfam" id="PF00069">
    <property type="entry name" value="Pkinase"/>
    <property type="match status" value="1"/>
</dbReference>
<dbReference type="Proteomes" id="UP000807353">
    <property type="component" value="Unassembled WGS sequence"/>
</dbReference>
<comment type="caution">
    <text evidence="3">The sequence shown here is derived from an EMBL/GenBank/DDBJ whole genome shotgun (WGS) entry which is preliminary data.</text>
</comment>
<protein>
    <recommendedName>
        <fullName evidence="2">Protein kinase domain-containing protein</fullName>
    </recommendedName>
</protein>
<evidence type="ECO:0000313" key="3">
    <source>
        <dbReference type="EMBL" id="KAF9461072.1"/>
    </source>
</evidence>
<evidence type="ECO:0000313" key="4">
    <source>
        <dbReference type="Proteomes" id="UP000807353"/>
    </source>
</evidence>
<dbReference type="OrthoDB" id="2523927at2759"/>
<dbReference type="EMBL" id="MU150289">
    <property type="protein sequence ID" value="KAF9461072.1"/>
    <property type="molecule type" value="Genomic_DNA"/>
</dbReference>
<dbReference type="AlphaFoldDB" id="A0A9P5Y0B2"/>
<evidence type="ECO:0000256" key="1">
    <source>
        <dbReference type="SAM" id="MobiDB-lite"/>
    </source>
</evidence>
<organism evidence="3 4">
    <name type="scientific">Collybia nuda</name>
    <dbReference type="NCBI Taxonomy" id="64659"/>
    <lineage>
        <taxon>Eukaryota</taxon>
        <taxon>Fungi</taxon>
        <taxon>Dikarya</taxon>
        <taxon>Basidiomycota</taxon>
        <taxon>Agaricomycotina</taxon>
        <taxon>Agaricomycetes</taxon>
        <taxon>Agaricomycetidae</taxon>
        <taxon>Agaricales</taxon>
        <taxon>Tricholomatineae</taxon>
        <taxon>Clitocybaceae</taxon>
        <taxon>Collybia</taxon>
    </lineage>
</organism>
<sequence length="714" mass="79837">MHQFSHDQILDEIHKLFDWNPPSLSLDLSTHPKLNAPSCFYYDHLDDKLSLKETILMPALTPNLSATVDRIMKTIKDHKTILPPVSVGDMFPSTEYRKAHIYDEPITDAYSVAEAYETTARHCALVASTLLLSPNSPNWRSLIKWDEIELGAGTNPGLDETHALQLKEHVKDDVINGQAWNSIEGETFSTLRRISQQSPTLALWEIFSITPDNEGLLKILGESPIPSRTTVMEGIPPASHNLHTPDALELPWGVSMSSLYDKVPASINSGVLGVGIAKDHPKRSLRFPKSAIAKNPVSLHTTLTGSKGHFEEHSRAVTLPKRTGQEKVPISEIMLKHAWLRAVRKDSTFLIFHCGTLERIAFRHRGSQTLHISGLIDVARCKYPGYGKLHIGLYMAIIYDALDRMRQLPEENGVTQVKKRRRKVNTLQSKVKRPRTRALVAKLEIDEIEHEMTCDYLTKNSTRCDLLLLRLCYGIYNSSSPSFFLRSGQPRTGKTNFRVHEYLSVTLTSEIATGATGVVHGATLKFLSGKGEVGNMTVVVKFSMKPDQQKKLRHEYSVYEELASSHVKGVPRAIGLFEDHNSDVLALVMTHTGTCLSDLYPESRFVVEEPQRSSFLRVMSDIHAAGVRHRDIRPENLTVDDDGRVYIIDFDMAETSPTNGAKSREVAHLTELLDGRYLPPNEVPSERTNPRSTSGYGSGSARSSLDSNLVTEEE</sequence>
<reference evidence="3" key="1">
    <citation type="submission" date="2020-11" db="EMBL/GenBank/DDBJ databases">
        <authorList>
            <consortium name="DOE Joint Genome Institute"/>
            <person name="Ahrendt S."/>
            <person name="Riley R."/>
            <person name="Andreopoulos W."/>
            <person name="Labutti K."/>
            <person name="Pangilinan J."/>
            <person name="Ruiz-Duenas F.J."/>
            <person name="Barrasa J.M."/>
            <person name="Sanchez-Garcia M."/>
            <person name="Camarero S."/>
            <person name="Miyauchi S."/>
            <person name="Serrano A."/>
            <person name="Linde D."/>
            <person name="Babiker R."/>
            <person name="Drula E."/>
            <person name="Ayuso-Fernandez I."/>
            <person name="Pacheco R."/>
            <person name="Padilla G."/>
            <person name="Ferreira P."/>
            <person name="Barriuso J."/>
            <person name="Kellner H."/>
            <person name="Castanera R."/>
            <person name="Alfaro M."/>
            <person name="Ramirez L."/>
            <person name="Pisabarro A.G."/>
            <person name="Kuo A."/>
            <person name="Tritt A."/>
            <person name="Lipzen A."/>
            <person name="He G."/>
            <person name="Yan M."/>
            <person name="Ng V."/>
            <person name="Cullen D."/>
            <person name="Martin F."/>
            <person name="Rosso M.-N."/>
            <person name="Henrissat B."/>
            <person name="Hibbett D."/>
            <person name="Martinez A.T."/>
            <person name="Grigoriev I.V."/>
        </authorList>
    </citation>
    <scope>NUCLEOTIDE SEQUENCE</scope>
    <source>
        <strain evidence="3">CBS 247.69</strain>
    </source>
</reference>
<dbReference type="GO" id="GO:0004672">
    <property type="term" value="F:protein kinase activity"/>
    <property type="evidence" value="ECO:0007669"/>
    <property type="project" value="InterPro"/>
</dbReference>
<dbReference type="SUPFAM" id="SSF56112">
    <property type="entry name" value="Protein kinase-like (PK-like)"/>
    <property type="match status" value="1"/>
</dbReference>
<dbReference type="InterPro" id="IPR052396">
    <property type="entry name" value="Meiotic_Drive_Suppr_Kinase"/>
</dbReference>
<feature type="compositionally biased region" description="Polar residues" evidence="1">
    <location>
        <begin position="690"/>
        <end position="714"/>
    </location>
</feature>
<dbReference type="InterPro" id="IPR000719">
    <property type="entry name" value="Prot_kinase_dom"/>
</dbReference>
<name>A0A9P5Y0B2_9AGAR</name>
<accession>A0A9P5Y0B2</accession>
<dbReference type="Gene3D" id="3.30.200.20">
    <property type="entry name" value="Phosphorylase Kinase, domain 1"/>
    <property type="match status" value="1"/>
</dbReference>
<gene>
    <name evidence="3" type="ORF">BDZ94DRAFT_1299452</name>
</gene>
<evidence type="ECO:0000259" key="2">
    <source>
        <dbReference type="PROSITE" id="PS50011"/>
    </source>
</evidence>
<keyword evidence="4" id="KW-1185">Reference proteome</keyword>
<dbReference type="PANTHER" id="PTHR37171">
    <property type="entry name" value="SERINE/THREONINE-PROTEIN KINASE YRZF-RELATED"/>
    <property type="match status" value="1"/>
</dbReference>